<gene>
    <name evidence="1" type="ORF">JOAD_64</name>
</gene>
<evidence type="ECO:0000313" key="1">
    <source>
        <dbReference type="EMBL" id="ASU03851.1"/>
    </source>
</evidence>
<dbReference type="Proteomes" id="UP000222624">
    <property type="component" value="Genome"/>
</dbReference>
<accession>A0A223LIL5</accession>
<name>A0A223LIL5_9CAUD</name>
<protein>
    <recommendedName>
        <fullName evidence="3">Virion structural protein</fullName>
    </recommendedName>
</protein>
<organism evidence="1 2">
    <name type="scientific">Erwinia phage vB_EamM_Joad</name>
    <dbReference type="NCBI Taxonomy" id="2026081"/>
    <lineage>
        <taxon>Viruses</taxon>
        <taxon>Duplodnaviria</taxon>
        <taxon>Heunggongvirae</taxon>
        <taxon>Uroviricota</taxon>
        <taxon>Caudoviricetes</taxon>
        <taxon>Chimalliviridae</taxon>
        <taxon>Risingsunvirus</taxon>
        <taxon>Risingsunvirus risingsun</taxon>
    </lineage>
</organism>
<reference evidence="2" key="1">
    <citation type="submission" date="2017-07" db="EMBL/GenBank/DDBJ databases">
        <authorList>
            <person name="Bickmore M.X."/>
            <person name="Vaden K."/>
            <person name="Brady T.S."/>
            <person name="Tateoka O.B."/>
            <person name="Carter J.L."/>
            <person name="Pape J.A."/>
            <person name="Robinson D.M."/>
            <person name="Russell K.A."/>
            <person name="Staley L.A."/>
            <person name="Stettler J.M."/>
            <person name="Townsend M.H."/>
            <person name="Wienclaw T."/>
            <person name="Williamson T.L."/>
            <person name="Kruger J.L."/>
            <person name="Berg J.A."/>
            <person name="Sharma R."/>
            <person name="Payne A.M."/>
            <person name="Fajardo C.P."/>
            <person name="Breakwell D.P."/>
            <person name="Hope S."/>
            <person name="Grose J.H."/>
        </authorList>
    </citation>
    <scope>NUCLEOTIDE SEQUENCE [LARGE SCALE GENOMIC DNA]</scope>
</reference>
<proteinExistence type="predicted"/>
<evidence type="ECO:0000313" key="2">
    <source>
        <dbReference type="Proteomes" id="UP000222624"/>
    </source>
</evidence>
<sequence length="295" mass="33686">MNILDYAKRVKSVKDVELLGTLSTVTVGLQDLKENLKKMDLANIDISALGERWIVASSIMKGVKQDGSIPGNMILTEMLDMGADSAISTAAELQVLIKKYNQKVWSGHTLTIPQTNILNMIEHLEFWTNYSSMLVDVLLTQYNQATAPDRYMTKADVRWINGTKDFYVDFSKQLMKGSRHIISILKAMDELEVEEDVVDVLESSKGIKSVSVATRGFGIHNVNPLYWYDSIKEKVDLWRIDNMRRNNEMFAMKINQAINKKNGQNDPQLDRQIEVYQDEIIKNRAKIESIIESYN</sequence>
<dbReference type="EMBL" id="MF459647">
    <property type="protein sequence ID" value="ASU03851.1"/>
    <property type="molecule type" value="Genomic_DNA"/>
</dbReference>
<evidence type="ECO:0008006" key="3">
    <source>
        <dbReference type="Google" id="ProtNLM"/>
    </source>
</evidence>